<evidence type="ECO:0000256" key="1">
    <source>
        <dbReference type="SAM" id="MobiDB-lite"/>
    </source>
</evidence>
<proteinExistence type="predicted"/>
<keyword evidence="2" id="KW-0812">Transmembrane</keyword>
<dbReference type="RefSeq" id="XP_037212931.1">
    <property type="nucleotide sequence ID" value="XM_037370660.1"/>
</dbReference>
<evidence type="ECO:0000256" key="2">
    <source>
        <dbReference type="SAM" id="Phobius"/>
    </source>
</evidence>
<evidence type="ECO:0000313" key="3">
    <source>
        <dbReference type="EMBL" id="KAF7288612.1"/>
    </source>
</evidence>
<keyword evidence="2" id="KW-1133">Transmembrane helix</keyword>
<feature type="transmembrane region" description="Helical" evidence="2">
    <location>
        <begin position="160"/>
        <end position="180"/>
    </location>
</feature>
<evidence type="ECO:0000313" key="4">
    <source>
        <dbReference type="Proteomes" id="UP000636479"/>
    </source>
</evidence>
<organism evidence="3 4">
    <name type="scientific">Mycena indigotica</name>
    <dbReference type="NCBI Taxonomy" id="2126181"/>
    <lineage>
        <taxon>Eukaryota</taxon>
        <taxon>Fungi</taxon>
        <taxon>Dikarya</taxon>
        <taxon>Basidiomycota</taxon>
        <taxon>Agaricomycotina</taxon>
        <taxon>Agaricomycetes</taxon>
        <taxon>Agaricomycetidae</taxon>
        <taxon>Agaricales</taxon>
        <taxon>Marasmiineae</taxon>
        <taxon>Mycenaceae</taxon>
        <taxon>Mycena</taxon>
    </lineage>
</organism>
<feature type="compositionally biased region" description="Basic and acidic residues" evidence="1">
    <location>
        <begin position="260"/>
        <end position="280"/>
    </location>
</feature>
<feature type="region of interest" description="Disordered" evidence="1">
    <location>
        <begin position="74"/>
        <end position="140"/>
    </location>
</feature>
<gene>
    <name evidence="3" type="ORF">MIND_01427800</name>
</gene>
<keyword evidence="4" id="KW-1185">Reference proteome</keyword>
<dbReference type="AlphaFoldDB" id="A0A8H6RYI0"/>
<feature type="region of interest" description="Disordered" evidence="1">
    <location>
        <begin position="234"/>
        <end position="280"/>
    </location>
</feature>
<dbReference type="EMBL" id="JACAZF010000020">
    <property type="protein sequence ID" value="KAF7288612.1"/>
    <property type="molecule type" value="Genomic_DNA"/>
</dbReference>
<protein>
    <submittedName>
        <fullName evidence="3">Uncharacterized protein</fullName>
    </submittedName>
</protein>
<accession>A0A8H6RYI0</accession>
<comment type="caution">
    <text evidence="3">The sequence shown here is derived from an EMBL/GenBank/DDBJ whole genome shotgun (WGS) entry which is preliminary data.</text>
</comment>
<reference evidence="3" key="1">
    <citation type="submission" date="2020-05" db="EMBL/GenBank/DDBJ databases">
        <title>Mycena genomes resolve the evolution of fungal bioluminescence.</title>
        <authorList>
            <person name="Tsai I.J."/>
        </authorList>
    </citation>
    <scope>NUCLEOTIDE SEQUENCE</scope>
    <source>
        <strain evidence="3">171206Taipei</strain>
    </source>
</reference>
<name>A0A8H6RYI0_9AGAR</name>
<feature type="compositionally biased region" description="Low complexity" evidence="1">
    <location>
        <begin position="121"/>
        <end position="140"/>
    </location>
</feature>
<dbReference type="GeneID" id="59353176"/>
<feature type="compositionally biased region" description="Low complexity" evidence="1">
    <location>
        <begin position="94"/>
        <end position="114"/>
    </location>
</feature>
<keyword evidence="2" id="KW-0472">Membrane</keyword>
<dbReference type="Proteomes" id="UP000636479">
    <property type="component" value="Unassembled WGS sequence"/>
</dbReference>
<sequence>MDSWVWPPTCPPADPEGNPLLARYIAQLPLSCEYQTQKGVCMYTASVGPPFEVGNIVVANWSVPGADAECPPARDFAGVTRYPGNTSAQPEPSPSSVPANSSSTTPPLSPSPSTDASQSRASLPVSSEASLPAASSSTPAPTFTFLSSNNAASSQPRPPIGAIAGGVVAGIALLAAILACRRKRIRNRRTANSTGVIPAPHFVSSSRASFDPYSLLPDTASTIAHSDDAPPPSYALAHSPVGGGAGDVKGNSPGATGGWPEEKSPARVREMERELQFAYQ</sequence>